<evidence type="ECO:0000256" key="1">
    <source>
        <dbReference type="SAM" id="MobiDB-lite"/>
    </source>
</evidence>
<gene>
    <name evidence="2" type="ORF">FCC1311_089632</name>
</gene>
<evidence type="ECO:0000313" key="2">
    <source>
        <dbReference type="EMBL" id="GBG32738.1"/>
    </source>
</evidence>
<dbReference type="InParanoid" id="A0A2R5GSK5"/>
<name>A0A2R5GSK5_9STRA</name>
<dbReference type="EMBL" id="BEYU01000129">
    <property type="protein sequence ID" value="GBG32738.1"/>
    <property type="molecule type" value="Genomic_DNA"/>
</dbReference>
<feature type="compositionally biased region" description="Polar residues" evidence="1">
    <location>
        <begin position="90"/>
        <end position="100"/>
    </location>
</feature>
<comment type="caution">
    <text evidence="2">The sequence shown here is derived from an EMBL/GenBank/DDBJ whole genome shotgun (WGS) entry which is preliminary data.</text>
</comment>
<evidence type="ECO:0000313" key="3">
    <source>
        <dbReference type="Proteomes" id="UP000241890"/>
    </source>
</evidence>
<sequence length="100" mass="11153">MQCFPLASSLMRLGKPRRKTEKRDTALSVGSCDTLASHETGFSGGGTRMRGDSWANMDMESLAELRERLLLEKQQQAKRKQSQQSGFAHGQSQVQHTGDR</sequence>
<proteinExistence type="predicted"/>
<keyword evidence="3" id="KW-1185">Reference proteome</keyword>
<feature type="region of interest" description="Disordered" evidence="1">
    <location>
        <begin position="1"/>
        <end position="27"/>
    </location>
</feature>
<dbReference type="AlphaFoldDB" id="A0A2R5GSK5"/>
<organism evidence="2 3">
    <name type="scientific">Hondaea fermentalgiana</name>
    <dbReference type="NCBI Taxonomy" id="2315210"/>
    <lineage>
        <taxon>Eukaryota</taxon>
        <taxon>Sar</taxon>
        <taxon>Stramenopiles</taxon>
        <taxon>Bigyra</taxon>
        <taxon>Labyrinthulomycetes</taxon>
        <taxon>Thraustochytrida</taxon>
        <taxon>Thraustochytriidae</taxon>
        <taxon>Hondaea</taxon>
    </lineage>
</organism>
<accession>A0A2R5GSK5</accession>
<reference evidence="2 3" key="1">
    <citation type="submission" date="2017-12" db="EMBL/GenBank/DDBJ databases">
        <title>Sequencing, de novo assembly and annotation of complete genome of a new Thraustochytrid species, strain FCC1311.</title>
        <authorList>
            <person name="Sedici K."/>
            <person name="Godart F."/>
            <person name="Aiese Cigliano R."/>
            <person name="Sanseverino W."/>
            <person name="Barakat M."/>
            <person name="Ortet P."/>
            <person name="Marechal E."/>
            <person name="Cagnac O."/>
            <person name="Amato A."/>
        </authorList>
    </citation>
    <scope>NUCLEOTIDE SEQUENCE [LARGE SCALE GENOMIC DNA]</scope>
</reference>
<feature type="region of interest" description="Disordered" evidence="1">
    <location>
        <begin position="73"/>
        <end position="100"/>
    </location>
</feature>
<dbReference type="Proteomes" id="UP000241890">
    <property type="component" value="Unassembled WGS sequence"/>
</dbReference>
<protein>
    <submittedName>
        <fullName evidence="2">Uncharacterized protein</fullName>
    </submittedName>
</protein>